<evidence type="ECO:0000256" key="1">
    <source>
        <dbReference type="ARBA" id="ARBA00004123"/>
    </source>
</evidence>
<dbReference type="AlphaFoldDB" id="A0A8H4L241"/>
<evidence type="ECO:0000256" key="5">
    <source>
        <dbReference type="ARBA" id="ARBA00023242"/>
    </source>
</evidence>
<evidence type="ECO:0000256" key="3">
    <source>
        <dbReference type="ARBA" id="ARBA00023015"/>
    </source>
</evidence>
<name>A0A8H4L241_9HYPO</name>
<reference evidence="8 9" key="1">
    <citation type="submission" date="2020-01" db="EMBL/GenBank/DDBJ databases">
        <title>Identification and distribution of gene clusters putatively required for synthesis of sphingolipid metabolism inhibitors in phylogenetically diverse species of the filamentous fungus Fusarium.</title>
        <authorList>
            <person name="Kim H.-S."/>
            <person name="Busman M."/>
            <person name="Brown D.W."/>
            <person name="Divon H."/>
            <person name="Uhlig S."/>
            <person name="Proctor R.H."/>
        </authorList>
    </citation>
    <scope>NUCLEOTIDE SEQUENCE [LARGE SCALE GENOMIC DNA]</scope>
    <source>
        <strain evidence="8 9">NRRL 20459</strain>
    </source>
</reference>
<dbReference type="CDD" id="cd12148">
    <property type="entry name" value="fungal_TF_MHR"/>
    <property type="match status" value="1"/>
</dbReference>
<dbReference type="GO" id="GO:0000981">
    <property type="term" value="F:DNA-binding transcription factor activity, RNA polymerase II-specific"/>
    <property type="evidence" value="ECO:0007669"/>
    <property type="project" value="InterPro"/>
</dbReference>
<organism evidence="8 9">
    <name type="scientific">Fusarium albosuccineum</name>
    <dbReference type="NCBI Taxonomy" id="1237068"/>
    <lineage>
        <taxon>Eukaryota</taxon>
        <taxon>Fungi</taxon>
        <taxon>Dikarya</taxon>
        <taxon>Ascomycota</taxon>
        <taxon>Pezizomycotina</taxon>
        <taxon>Sordariomycetes</taxon>
        <taxon>Hypocreomycetidae</taxon>
        <taxon>Hypocreales</taxon>
        <taxon>Nectriaceae</taxon>
        <taxon>Fusarium</taxon>
        <taxon>Fusarium decemcellulare species complex</taxon>
    </lineage>
</organism>
<feature type="domain" description="Xylanolytic transcriptional activator regulatory" evidence="7">
    <location>
        <begin position="206"/>
        <end position="277"/>
    </location>
</feature>
<dbReference type="GO" id="GO:0003677">
    <property type="term" value="F:DNA binding"/>
    <property type="evidence" value="ECO:0007669"/>
    <property type="project" value="InterPro"/>
</dbReference>
<dbReference type="GO" id="GO:0008270">
    <property type="term" value="F:zinc ion binding"/>
    <property type="evidence" value="ECO:0007669"/>
    <property type="project" value="InterPro"/>
</dbReference>
<protein>
    <recommendedName>
        <fullName evidence="7">Xylanolytic transcriptional activator regulatory domain-containing protein</fullName>
    </recommendedName>
</protein>
<dbReference type="PANTHER" id="PTHR47338:SF16">
    <property type="entry name" value="TRANSCRIPTION FACTOR, PUTATIVE (AFU_ORTHOLOGUE AFUA_2G09360)-RELATED"/>
    <property type="match status" value="1"/>
</dbReference>
<dbReference type="Pfam" id="PF04082">
    <property type="entry name" value="Fungal_trans"/>
    <property type="match status" value="1"/>
</dbReference>
<dbReference type="GO" id="GO:0006351">
    <property type="term" value="P:DNA-templated transcription"/>
    <property type="evidence" value="ECO:0007669"/>
    <property type="project" value="InterPro"/>
</dbReference>
<evidence type="ECO:0000256" key="6">
    <source>
        <dbReference type="SAM" id="MobiDB-lite"/>
    </source>
</evidence>
<dbReference type="EMBL" id="JAADYS010002110">
    <property type="protein sequence ID" value="KAF4459718.1"/>
    <property type="molecule type" value="Genomic_DNA"/>
</dbReference>
<accession>A0A8H4L241</accession>
<feature type="region of interest" description="Disordered" evidence="6">
    <location>
        <begin position="50"/>
        <end position="95"/>
    </location>
</feature>
<evidence type="ECO:0000313" key="9">
    <source>
        <dbReference type="Proteomes" id="UP000554235"/>
    </source>
</evidence>
<evidence type="ECO:0000313" key="8">
    <source>
        <dbReference type="EMBL" id="KAF4459718.1"/>
    </source>
</evidence>
<proteinExistence type="predicted"/>
<dbReference type="InterPro" id="IPR050815">
    <property type="entry name" value="TF_fung"/>
</dbReference>
<dbReference type="PANTHER" id="PTHR47338">
    <property type="entry name" value="ZN(II)2CYS6 TRANSCRIPTION FACTOR (EUROFUNG)-RELATED"/>
    <property type="match status" value="1"/>
</dbReference>
<sequence length="565" mass="64374">MNSPDFSSIKTRNRRRLIGASGIREIDYMYSQTTRDVWHELTAAKMNHEAANRVSTMPREQAKMHPTRSRQRLRYMPEATGPPSTHDDTLHPSQPKPTLDLSTEVAQELVEHYLIKIHDRPHSLFHPPTLRDEVRRGAINRALLLAICSMGCRFSSDSRIQSLELSMVQESKRLLQADLENICLENIQTCILIANLCAGHFNPSSEALYFRIANGMAEILGLNSTSFVGSIVMLEVRRRVWWTLFMADRWCSSGIGLPRQIKELGGTVDLPMDETIFQSLSLDLENLATSWKPGLWAHMISLVQHFGPIQDLNRRSAQGGVEDDELDGEVAYLARQLELWEKMLPTDSKMTDENFHLHQDKGTGGAFVALHLGYHHYSTLLYFRFLEDQRSSTDLRKNCASLCKHHASAYSALLRRARETTRCEAVYPTVGHMAVVSSSVLLHTLLFGHEDEIQTARHKLNANFEALLELKQYWPSMESMIQRLVTFQNICLLSVEHSSHRLDGWMVRFLIEHSLPLEARGFQAVPSGIEMEPDSLSLMAQEFTEQGRYTDFGFPTLQDWETGVV</sequence>
<evidence type="ECO:0000259" key="7">
    <source>
        <dbReference type="SMART" id="SM00906"/>
    </source>
</evidence>
<evidence type="ECO:0000256" key="2">
    <source>
        <dbReference type="ARBA" id="ARBA00022723"/>
    </source>
</evidence>
<keyword evidence="3" id="KW-0805">Transcription regulation</keyword>
<evidence type="ECO:0000256" key="4">
    <source>
        <dbReference type="ARBA" id="ARBA00023163"/>
    </source>
</evidence>
<comment type="subcellular location">
    <subcellularLocation>
        <location evidence="1">Nucleus</location>
    </subcellularLocation>
</comment>
<dbReference type="GO" id="GO:0005634">
    <property type="term" value="C:nucleus"/>
    <property type="evidence" value="ECO:0007669"/>
    <property type="project" value="UniProtKB-SubCell"/>
</dbReference>
<comment type="caution">
    <text evidence="8">The sequence shown here is derived from an EMBL/GenBank/DDBJ whole genome shotgun (WGS) entry which is preliminary data.</text>
</comment>
<dbReference type="InterPro" id="IPR007219">
    <property type="entry name" value="XnlR_reg_dom"/>
</dbReference>
<gene>
    <name evidence="8" type="ORF">FALBO_13522</name>
</gene>
<keyword evidence="2" id="KW-0479">Metal-binding</keyword>
<dbReference type="Proteomes" id="UP000554235">
    <property type="component" value="Unassembled WGS sequence"/>
</dbReference>
<dbReference type="SMART" id="SM00906">
    <property type="entry name" value="Fungal_trans"/>
    <property type="match status" value="1"/>
</dbReference>
<dbReference type="OrthoDB" id="1924787at2759"/>
<keyword evidence="5" id="KW-0539">Nucleus</keyword>
<keyword evidence="9" id="KW-1185">Reference proteome</keyword>
<keyword evidence="4" id="KW-0804">Transcription</keyword>